<keyword evidence="5" id="KW-1185">Reference proteome</keyword>
<comment type="caution">
    <text evidence="4">The sequence shown here is derived from an EMBL/GenBank/DDBJ whole genome shotgun (WGS) entry which is preliminary data.</text>
</comment>
<dbReference type="EMBL" id="JAAITS010000041">
    <property type="protein sequence ID" value="NSG86470.1"/>
    <property type="molecule type" value="Genomic_DNA"/>
</dbReference>
<sequence length="780" mass="85269">MQKYKKWKQVLSVSTAVCLSIAGTGSLMGCGSTDRGKDKADSVESKAMGRYLENELAVPEGCMEIVDLQVMKEGSLKMLARNSDYELMLYQSSDKGKTWEDGKEVADFFEVEGESIYKAALGRDGSILIGVYIESEDENSVGSMDYYYCPADGKGKKIEIGEALDETMAWSIDIGENGNLFLQISGNGIREINPVDGAVVHEYEKGKTTDYMCVTSEYLIVITDGDVHYYDVASGKPADGGDALTAQLKKTPANLEFGNSSGTALLFLDGDEKNTVFYVDQTGLYRYAFGGNVIEQVIDGSLNSISSSNKAFNCMAMDSEGVFYIGEIDYNSGLNCGRLVSYKYSADTPTVPDTELTIYSLEENSGIRQAVVMFQKKYPDIYLTLETGMSGNDGVTRTDALKTLNTEIMAGKGPDILILDGISSETYAEQGMLEDLSGILKEAGLLDNIESAYTKEDGSIYEMPVKFGIPMIEGNKEDVQEVTDLASLADVLTKHKDEYGLTSESIYKLPLLYSMYPQALLEKLADNSSAAWMKKDGTLDEEKIKVFLEQSERIYQAGKDAMDELKAAYPQAFDDSGQPVYERAGSISGETAVLLSHNCIFALGDIFSPLDFAFVNSMEEIDTSLSYALWNGQMANCFIPVSRIGISSRASQKAAAEKFVEYLFSEEGQMLSREDGFPVVEAVYNGEDYWNQGEAGNVLVTGGSSNSENGQELVYSIKVPSADKVNELKQLGKMLTTPVLDNTIITSAVCENGVRYLNGEISLDEAVNAVMQQVNLYLAE</sequence>
<dbReference type="SUPFAM" id="SSF63829">
    <property type="entry name" value="Calcium-dependent phosphotriesterase"/>
    <property type="match status" value="1"/>
</dbReference>
<dbReference type="SUPFAM" id="SSF50978">
    <property type="entry name" value="WD40 repeat-like"/>
    <property type="match status" value="1"/>
</dbReference>
<comment type="similarity">
    <text evidence="1">Belongs to the bacterial solute-binding protein 1 family.</text>
</comment>
<evidence type="ECO:0000256" key="2">
    <source>
        <dbReference type="ARBA" id="ARBA00022448"/>
    </source>
</evidence>
<dbReference type="InterPro" id="IPR036322">
    <property type="entry name" value="WD40_repeat_dom_sf"/>
</dbReference>
<dbReference type="Gene3D" id="3.40.190.10">
    <property type="entry name" value="Periplasmic binding protein-like II"/>
    <property type="match status" value="1"/>
</dbReference>
<evidence type="ECO:0000313" key="5">
    <source>
        <dbReference type="Proteomes" id="UP001644719"/>
    </source>
</evidence>
<evidence type="ECO:0000313" key="4">
    <source>
        <dbReference type="EMBL" id="NSG86470.1"/>
    </source>
</evidence>
<evidence type="ECO:0000256" key="3">
    <source>
        <dbReference type="ARBA" id="ARBA00022729"/>
    </source>
</evidence>
<proteinExistence type="inferred from homology"/>
<organism evidence="4 5">
    <name type="scientific">Blautia faecis</name>
    <dbReference type="NCBI Taxonomy" id="871665"/>
    <lineage>
        <taxon>Bacteria</taxon>
        <taxon>Bacillati</taxon>
        <taxon>Bacillota</taxon>
        <taxon>Clostridia</taxon>
        <taxon>Lachnospirales</taxon>
        <taxon>Lachnospiraceae</taxon>
        <taxon>Blautia</taxon>
    </lineage>
</organism>
<dbReference type="Proteomes" id="UP001644719">
    <property type="component" value="Unassembled WGS sequence"/>
</dbReference>
<dbReference type="RefSeq" id="WP_173770076.1">
    <property type="nucleotide sequence ID" value="NZ_JAAITS010000041.1"/>
</dbReference>
<keyword evidence="2" id="KW-0813">Transport</keyword>
<name>A0ABX2HAW1_9FIRM</name>
<keyword evidence="3" id="KW-0732">Signal</keyword>
<dbReference type="PROSITE" id="PS51257">
    <property type="entry name" value="PROKAR_LIPOPROTEIN"/>
    <property type="match status" value="1"/>
</dbReference>
<dbReference type="InterPro" id="IPR006059">
    <property type="entry name" value="SBP"/>
</dbReference>
<reference evidence="4 5" key="1">
    <citation type="journal article" date="2020" name="Cell Host Microbe">
        <title>Functional and Genomic Variation between Human-Derived Isolates of Lachnospiraceae Reveals Inter- and Intra-Species Diversity.</title>
        <authorList>
            <person name="Sorbara M.T."/>
            <person name="Littmann E.R."/>
            <person name="Fontana E."/>
            <person name="Moody T.U."/>
            <person name="Kohout C.E."/>
            <person name="Gjonbalaj M."/>
            <person name="Eaton V."/>
            <person name="Seok R."/>
            <person name="Leiner I.M."/>
            <person name="Pamer E.G."/>
        </authorList>
    </citation>
    <scope>NUCLEOTIDE SEQUENCE [LARGE SCALE GENOMIC DNA]</scope>
    <source>
        <strain evidence="4 5">MSK.17.74</strain>
    </source>
</reference>
<protein>
    <submittedName>
        <fullName evidence="4">Extracellular solute-binding protein</fullName>
    </submittedName>
</protein>
<dbReference type="Pfam" id="PF01547">
    <property type="entry name" value="SBP_bac_1"/>
    <property type="match status" value="1"/>
</dbReference>
<dbReference type="SUPFAM" id="SSF53850">
    <property type="entry name" value="Periplasmic binding protein-like II"/>
    <property type="match status" value="1"/>
</dbReference>
<evidence type="ECO:0000256" key="1">
    <source>
        <dbReference type="ARBA" id="ARBA00008520"/>
    </source>
</evidence>
<gene>
    <name evidence="4" type="ORF">G5B17_13885</name>
</gene>
<accession>A0ABX2HAW1</accession>
<dbReference type="PANTHER" id="PTHR30061">
    <property type="entry name" value="MALTOSE-BINDING PERIPLASMIC PROTEIN"/>
    <property type="match status" value="1"/>
</dbReference>
<dbReference type="PANTHER" id="PTHR30061:SF50">
    <property type="entry name" value="MALTOSE_MALTODEXTRIN-BINDING PERIPLASMIC PROTEIN"/>
    <property type="match status" value="1"/>
</dbReference>